<evidence type="ECO:0000256" key="2">
    <source>
        <dbReference type="SAM" id="Phobius"/>
    </source>
</evidence>
<reference evidence="3" key="1">
    <citation type="submission" date="2018-10" db="EMBL/GenBank/DDBJ databases">
        <title>Hidden diversity of soil giant viruses.</title>
        <authorList>
            <person name="Schulz F."/>
            <person name="Alteio L."/>
            <person name="Goudeau D."/>
            <person name="Ryan E.M."/>
            <person name="Malmstrom R.R."/>
            <person name="Blanchard J."/>
            <person name="Woyke T."/>
        </authorList>
    </citation>
    <scope>NUCLEOTIDE SEQUENCE</scope>
    <source>
        <strain evidence="3">HYV1</strain>
    </source>
</reference>
<accession>A0A3G5A8C7</accession>
<gene>
    <name evidence="3" type="ORF">Hyperionvirus8_24</name>
</gene>
<name>A0A3G5A8C7_9VIRU</name>
<feature type="compositionally biased region" description="Acidic residues" evidence="1">
    <location>
        <begin position="79"/>
        <end position="90"/>
    </location>
</feature>
<keyword evidence="2" id="KW-0812">Transmembrane</keyword>
<evidence type="ECO:0000256" key="1">
    <source>
        <dbReference type="SAM" id="MobiDB-lite"/>
    </source>
</evidence>
<feature type="region of interest" description="Disordered" evidence="1">
    <location>
        <begin position="78"/>
        <end position="108"/>
    </location>
</feature>
<keyword evidence="2" id="KW-1133">Transmembrane helix</keyword>
<protein>
    <submittedName>
        <fullName evidence="3">Uncharacterized protein</fullName>
    </submittedName>
</protein>
<evidence type="ECO:0000313" key="3">
    <source>
        <dbReference type="EMBL" id="AYV83540.1"/>
    </source>
</evidence>
<proteinExistence type="predicted"/>
<sequence length="198" mass="22326">MFYFIASKIWIAGDSETRMRNILLTGSICYIILHAFLYGGGCPESLARFRGYIYYLFVVDAILAGSYVWLFGRESKIESEEEEDEEENEEEHGFSRLRESGGKKAVNNSLPEVHRTLLELKAKNDLALKQDSSPFAKKDNGVTPAPPKSRSQPAKPPKLQVQTQEEVSQHKSVHSDEPSIPLYQEDIADTDIPIYTGL</sequence>
<feature type="compositionally biased region" description="Basic and acidic residues" evidence="1">
    <location>
        <begin position="91"/>
        <end position="102"/>
    </location>
</feature>
<feature type="compositionally biased region" description="Basic and acidic residues" evidence="1">
    <location>
        <begin position="167"/>
        <end position="177"/>
    </location>
</feature>
<organism evidence="3">
    <name type="scientific">Hyperionvirus sp</name>
    <dbReference type="NCBI Taxonomy" id="2487770"/>
    <lineage>
        <taxon>Viruses</taxon>
        <taxon>Varidnaviria</taxon>
        <taxon>Bamfordvirae</taxon>
        <taxon>Nucleocytoviricota</taxon>
        <taxon>Megaviricetes</taxon>
        <taxon>Imitervirales</taxon>
        <taxon>Mimiviridae</taxon>
        <taxon>Klosneuvirinae</taxon>
    </lineage>
</organism>
<dbReference type="EMBL" id="MK072390">
    <property type="protein sequence ID" value="AYV83540.1"/>
    <property type="molecule type" value="Genomic_DNA"/>
</dbReference>
<feature type="transmembrane region" description="Helical" evidence="2">
    <location>
        <begin position="52"/>
        <end position="71"/>
    </location>
</feature>
<feature type="region of interest" description="Disordered" evidence="1">
    <location>
        <begin position="131"/>
        <end position="185"/>
    </location>
</feature>
<feature type="transmembrane region" description="Helical" evidence="2">
    <location>
        <begin position="21"/>
        <end position="40"/>
    </location>
</feature>
<keyword evidence="2" id="KW-0472">Membrane</keyword>